<sequence>MTTKAYCTSLLRVVFTLTLLTTLTKGSTIPAGYNPYDDFLSSQIASTSDTTDCGCSHKHTTDSRPASTSTVISPTSTLISGSFSSAASSSAASSSAASSSATSSCTTSSAVTSHQVQPSFTQPQASFIRPSGEWSAASSATSVTQVDPPSAASSSDGFATTTCTTTDTAGNTFYPDSGNTVGLGHNSAESAGSQDTHLTNGIGSTHSDVSLTSQIPAPTISYITTTVFQPQSTSSPPSGNPGSGSGSGSTSTSGSSFSSTTSAATSEPTVGYNLRFGEMLEVFRLDINDYSKTTSNFTGPEGYAYLFNEDYREAIFNVSVHEAVMAYGQTYMGQATKYMHCTAEVTASPTTMYSMTIFPDGRPSPTSTGAACLECTDIASTDMKTASQA</sequence>
<evidence type="ECO:0000256" key="2">
    <source>
        <dbReference type="SAM" id="SignalP"/>
    </source>
</evidence>
<evidence type="ECO:0000313" key="4">
    <source>
        <dbReference type="Proteomes" id="UP001329825"/>
    </source>
</evidence>
<feature type="chain" id="PRO_5047353114" evidence="2">
    <location>
        <begin position="27"/>
        <end position="389"/>
    </location>
</feature>
<evidence type="ECO:0000256" key="1">
    <source>
        <dbReference type="SAM" id="MobiDB-lite"/>
    </source>
</evidence>
<feature type="signal peptide" evidence="2">
    <location>
        <begin position="1"/>
        <end position="26"/>
    </location>
</feature>
<dbReference type="RefSeq" id="XP_062789248.1">
    <property type="nucleotide sequence ID" value="XM_062933197.1"/>
</dbReference>
<feature type="compositionally biased region" description="Low complexity" evidence="1">
    <location>
        <begin position="248"/>
        <end position="265"/>
    </location>
</feature>
<gene>
    <name evidence="3" type="ORF">IL334_001440</name>
</gene>
<organism evidence="3 4">
    <name type="scientific">Kwoniella shivajii</name>
    <dbReference type="NCBI Taxonomy" id="564305"/>
    <lineage>
        <taxon>Eukaryota</taxon>
        <taxon>Fungi</taxon>
        <taxon>Dikarya</taxon>
        <taxon>Basidiomycota</taxon>
        <taxon>Agaricomycotina</taxon>
        <taxon>Tremellomycetes</taxon>
        <taxon>Tremellales</taxon>
        <taxon>Cryptococcaceae</taxon>
        <taxon>Kwoniella</taxon>
    </lineage>
</organism>
<feature type="region of interest" description="Disordered" evidence="1">
    <location>
        <begin position="180"/>
        <end position="205"/>
    </location>
</feature>
<keyword evidence="4" id="KW-1185">Reference proteome</keyword>
<reference evidence="3 4" key="1">
    <citation type="submission" date="2024-01" db="EMBL/GenBank/DDBJ databases">
        <title>Comparative genomics of Cryptococcus and Kwoniella reveals pathogenesis evolution and contrasting modes of karyotype evolution via chromosome fusion or intercentromeric recombination.</title>
        <authorList>
            <person name="Coelho M.A."/>
            <person name="David-Palma M."/>
            <person name="Shea T."/>
            <person name="Bowers K."/>
            <person name="McGinley-Smith S."/>
            <person name="Mohammad A.W."/>
            <person name="Gnirke A."/>
            <person name="Yurkov A.M."/>
            <person name="Nowrousian M."/>
            <person name="Sun S."/>
            <person name="Cuomo C.A."/>
            <person name="Heitman J."/>
        </authorList>
    </citation>
    <scope>NUCLEOTIDE SEQUENCE [LARGE SCALE GENOMIC DNA]</scope>
    <source>
        <strain evidence="3">CBS 11374</strain>
    </source>
</reference>
<proteinExistence type="predicted"/>
<feature type="compositionally biased region" description="Polar residues" evidence="1">
    <location>
        <begin position="187"/>
        <end position="205"/>
    </location>
</feature>
<dbReference type="Proteomes" id="UP001329825">
    <property type="component" value="Chromosome 2"/>
</dbReference>
<name>A0ABZ1CRW8_9TREE</name>
<feature type="region of interest" description="Disordered" evidence="1">
    <location>
        <begin position="139"/>
        <end position="159"/>
    </location>
</feature>
<feature type="compositionally biased region" description="Polar residues" evidence="1">
    <location>
        <begin position="141"/>
        <end position="155"/>
    </location>
</feature>
<protein>
    <submittedName>
        <fullName evidence="3">Uncharacterized protein</fullName>
    </submittedName>
</protein>
<dbReference type="GeneID" id="87953571"/>
<keyword evidence="2" id="KW-0732">Signal</keyword>
<feature type="region of interest" description="Disordered" evidence="1">
    <location>
        <begin position="229"/>
        <end position="265"/>
    </location>
</feature>
<accession>A0ABZ1CRW8</accession>
<evidence type="ECO:0000313" key="3">
    <source>
        <dbReference type="EMBL" id="WRT64508.1"/>
    </source>
</evidence>
<dbReference type="EMBL" id="CP141882">
    <property type="protein sequence ID" value="WRT64508.1"/>
    <property type="molecule type" value="Genomic_DNA"/>
</dbReference>